<evidence type="ECO:0000256" key="9">
    <source>
        <dbReference type="SAM" id="MobiDB-lite"/>
    </source>
</evidence>
<keyword evidence="11" id="KW-0966">Cell projection</keyword>
<dbReference type="Proteomes" id="UP000306416">
    <property type="component" value="Unassembled WGS sequence"/>
</dbReference>
<dbReference type="AlphaFoldDB" id="A0A4S1CJN6"/>
<evidence type="ECO:0000256" key="1">
    <source>
        <dbReference type="ARBA" id="ARBA00005322"/>
    </source>
</evidence>
<reference evidence="11 12" key="1">
    <citation type="submission" date="2019-04" db="EMBL/GenBank/DDBJ databases">
        <title>Geobacter oryzae sp. nov., ferric-reducing bacteria isolated from paddy soil.</title>
        <authorList>
            <person name="Xu Z."/>
            <person name="Masuda Y."/>
            <person name="Itoh H."/>
            <person name="Senoo K."/>
        </authorList>
    </citation>
    <scope>NUCLEOTIDE SEQUENCE [LARGE SCALE GENOMIC DNA]</scope>
    <source>
        <strain evidence="11 12">Red111</strain>
    </source>
</reference>
<keyword evidence="4" id="KW-1005">Bacterial flagellum biogenesis</keyword>
<feature type="compositionally biased region" description="Basic and acidic residues" evidence="9">
    <location>
        <begin position="19"/>
        <end position="32"/>
    </location>
</feature>
<evidence type="ECO:0000313" key="11">
    <source>
        <dbReference type="EMBL" id="TGU73901.1"/>
    </source>
</evidence>
<dbReference type="InterPro" id="IPR031316">
    <property type="entry name" value="FlgM_C"/>
</dbReference>
<keyword evidence="5" id="KW-0805">Transcription regulation</keyword>
<dbReference type="Pfam" id="PF04316">
    <property type="entry name" value="FlgM"/>
    <property type="match status" value="1"/>
</dbReference>
<evidence type="ECO:0000256" key="4">
    <source>
        <dbReference type="ARBA" id="ARBA00022795"/>
    </source>
</evidence>
<keyword evidence="6" id="KW-0804">Transcription</keyword>
<name>A0A4S1CJN6_9BACT</name>
<dbReference type="GO" id="GO:0044781">
    <property type="term" value="P:bacterial-type flagellum organization"/>
    <property type="evidence" value="ECO:0007669"/>
    <property type="project" value="UniProtKB-KW"/>
</dbReference>
<evidence type="ECO:0000256" key="7">
    <source>
        <dbReference type="ARBA" id="ARBA00024739"/>
    </source>
</evidence>
<dbReference type="SUPFAM" id="SSF101498">
    <property type="entry name" value="Anti-sigma factor FlgM"/>
    <property type="match status" value="1"/>
</dbReference>
<dbReference type="EMBL" id="SRSC01000001">
    <property type="protein sequence ID" value="TGU73901.1"/>
    <property type="molecule type" value="Genomic_DNA"/>
</dbReference>
<feature type="region of interest" description="Disordered" evidence="9">
    <location>
        <begin position="1"/>
        <end position="42"/>
    </location>
</feature>
<dbReference type="RefSeq" id="WP_135868248.1">
    <property type="nucleotide sequence ID" value="NZ_SRSC01000001.1"/>
</dbReference>
<gene>
    <name evidence="11" type="primary">flgM</name>
    <name evidence="11" type="ORF">E4633_00045</name>
</gene>
<dbReference type="NCBIfam" id="TIGR03824">
    <property type="entry name" value="FlgM_jcvi"/>
    <property type="match status" value="1"/>
</dbReference>
<keyword evidence="11" id="KW-0969">Cilium</keyword>
<evidence type="ECO:0000256" key="8">
    <source>
        <dbReference type="ARBA" id="ARBA00030117"/>
    </source>
</evidence>
<comment type="caution">
    <text evidence="11">The sequence shown here is derived from an EMBL/GenBank/DDBJ whole genome shotgun (WGS) entry which is preliminary data.</text>
</comment>
<proteinExistence type="inferred from homology"/>
<protein>
    <recommendedName>
        <fullName evidence="2">Negative regulator of flagellin synthesis</fullName>
    </recommendedName>
    <alternativeName>
        <fullName evidence="8">Anti-sigma-28 factor</fullName>
    </alternativeName>
</protein>
<evidence type="ECO:0000256" key="6">
    <source>
        <dbReference type="ARBA" id="ARBA00023163"/>
    </source>
</evidence>
<keyword evidence="12" id="KW-1185">Reference proteome</keyword>
<keyword evidence="3" id="KW-0678">Repressor</keyword>
<accession>A0A4S1CJN6</accession>
<evidence type="ECO:0000313" key="12">
    <source>
        <dbReference type="Proteomes" id="UP000306416"/>
    </source>
</evidence>
<feature type="domain" description="Anti-sigma-28 factor FlgM C-terminal" evidence="10">
    <location>
        <begin position="41"/>
        <end position="91"/>
    </location>
</feature>
<feature type="compositionally biased region" description="Polar residues" evidence="9">
    <location>
        <begin position="1"/>
        <end position="11"/>
    </location>
</feature>
<comment type="function">
    <text evidence="7">Responsible for the coupling of flagellin expression to flagellar assembly by preventing expression of the flagellin genes when a component of the middle class of proteins is defective. It negatively regulates flagellar genes by inhibiting the activity of FliA by directly binding to FliA.</text>
</comment>
<dbReference type="InterPro" id="IPR035890">
    <property type="entry name" value="Anti-sigma-28_factor_FlgM_sf"/>
</dbReference>
<evidence type="ECO:0000259" key="10">
    <source>
        <dbReference type="Pfam" id="PF04316"/>
    </source>
</evidence>
<keyword evidence="11" id="KW-0282">Flagellum</keyword>
<evidence type="ECO:0000256" key="3">
    <source>
        <dbReference type="ARBA" id="ARBA00022491"/>
    </source>
</evidence>
<dbReference type="GO" id="GO:0045892">
    <property type="term" value="P:negative regulation of DNA-templated transcription"/>
    <property type="evidence" value="ECO:0007669"/>
    <property type="project" value="InterPro"/>
</dbReference>
<evidence type="ECO:0000256" key="2">
    <source>
        <dbReference type="ARBA" id="ARBA00017823"/>
    </source>
</evidence>
<evidence type="ECO:0000256" key="5">
    <source>
        <dbReference type="ARBA" id="ARBA00023015"/>
    </source>
</evidence>
<comment type="similarity">
    <text evidence="1">Belongs to the FlgM family.</text>
</comment>
<sequence length="97" mass="10896">MKLEELNTNPAATHLAVVRNDKPETGDAHAETATRQQAATDKVELSSYMPVVPTSKQRREDIRVEKVEELRSQIKSGNYEVSSQDLAQKMLSKLVMK</sequence>
<organism evidence="11 12">
    <name type="scientific">Geomonas terrae</name>
    <dbReference type="NCBI Taxonomy" id="2562681"/>
    <lineage>
        <taxon>Bacteria</taxon>
        <taxon>Pseudomonadati</taxon>
        <taxon>Thermodesulfobacteriota</taxon>
        <taxon>Desulfuromonadia</taxon>
        <taxon>Geobacterales</taxon>
        <taxon>Geobacteraceae</taxon>
        <taxon>Geomonas</taxon>
    </lineage>
</organism>
<dbReference type="InterPro" id="IPR007412">
    <property type="entry name" value="FlgM"/>
</dbReference>